<dbReference type="Gene3D" id="3.40.50.10540">
    <property type="entry name" value="Crotonobetainyl-coa:carnitine coa-transferase, domain 1"/>
    <property type="match status" value="1"/>
</dbReference>
<reference evidence="2 3" key="1">
    <citation type="submission" date="2016-04" db="EMBL/GenBank/DDBJ databases">
        <title>Multiple horizontal gene transfer events from other fungi enriched the ability of the initially mycotrophic fungus Trichoderma (Ascomycota) to feed on dead plant biomass.</title>
        <authorList>
            <person name="Atanasova L."/>
            <person name="Chenthamara K."/>
            <person name="Zhang J."/>
            <person name="Grujic M."/>
            <person name="Henrissat B."/>
            <person name="Kuo A."/>
            <person name="Aertz A."/>
            <person name="Salamov A."/>
            <person name="Lipzen A."/>
            <person name="Labutti K."/>
            <person name="Barry K."/>
            <person name="Miao Y."/>
            <person name="Rahimi M.J."/>
            <person name="Shen Q."/>
            <person name="Grigoriev I.V."/>
            <person name="Kubicek C.P."/>
            <person name="Druzhinina I.S."/>
        </authorList>
    </citation>
    <scope>NUCLEOTIDE SEQUENCE [LARGE SCALE GENOMIC DNA]</scope>
    <source>
        <strain evidence="2 3">NJAU 4742</strain>
    </source>
</reference>
<protein>
    <submittedName>
        <fullName evidence="2">L-carnitine dehydratase</fullName>
    </submittedName>
</protein>
<evidence type="ECO:0000313" key="2">
    <source>
        <dbReference type="EMBL" id="OPB45841.1"/>
    </source>
</evidence>
<comment type="caution">
    <text evidence="2">The sequence shown here is derived from an EMBL/GenBank/DDBJ whole genome shotgun (WGS) entry which is preliminary data.</text>
</comment>
<dbReference type="PANTHER" id="PTHR48229:SF2">
    <property type="entry name" value="CAIB_BAIF FAMILY PROTEIN"/>
    <property type="match status" value="1"/>
</dbReference>
<dbReference type="Pfam" id="PF02515">
    <property type="entry name" value="CoA_transf_3"/>
    <property type="match status" value="1"/>
</dbReference>
<dbReference type="EMBL" id="LVVK01000004">
    <property type="protein sequence ID" value="OPB45841.1"/>
    <property type="molecule type" value="Genomic_DNA"/>
</dbReference>
<dbReference type="OrthoDB" id="2308815at2759"/>
<evidence type="ECO:0000313" key="3">
    <source>
        <dbReference type="Proteomes" id="UP000191004"/>
    </source>
</evidence>
<dbReference type="InterPro" id="IPR052985">
    <property type="entry name" value="CoA-trans_III_biosynth/detox"/>
</dbReference>
<dbReference type="InterPro" id="IPR023606">
    <property type="entry name" value="CoA-Trfase_III_dom_1_sf"/>
</dbReference>
<organism evidence="2 3">
    <name type="scientific">Trichoderma guizhouense</name>
    <dbReference type="NCBI Taxonomy" id="1491466"/>
    <lineage>
        <taxon>Eukaryota</taxon>
        <taxon>Fungi</taxon>
        <taxon>Dikarya</taxon>
        <taxon>Ascomycota</taxon>
        <taxon>Pezizomycotina</taxon>
        <taxon>Sordariomycetes</taxon>
        <taxon>Hypocreomycetidae</taxon>
        <taxon>Hypocreales</taxon>
        <taxon>Hypocreaceae</taxon>
        <taxon>Trichoderma</taxon>
    </lineage>
</organism>
<comment type="similarity">
    <text evidence="1">Belongs to the CoA-transferase III family.</text>
</comment>
<evidence type="ECO:0000256" key="1">
    <source>
        <dbReference type="ARBA" id="ARBA00008383"/>
    </source>
</evidence>
<gene>
    <name evidence="2" type="ORF">A0O28_0094080</name>
</gene>
<proteinExistence type="inferred from homology"/>
<dbReference type="AlphaFoldDB" id="A0A1T3CXR7"/>
<dbReference type="PANTHER" id="PTHR48229">
    <property type="entry name" value="CAIB/BAIF FAMILY ENZYME (AFU_ORTHOLOGUE AFUA_1G05360)-RELATED"/>
    <property type="match status" value="1"/>
</dbReference>
<dbReference type="Proteomes" id="UP000191004">
    <property type="component" value="Unassembled WGS sequence"/>
</dbReference>
<keyword evidence="3" id="KW-1185">Reference proteome</keyword>
<name>A0A1T3CXR7_9HYPO</name>
<sequence>MTATETVVGNDANTYSVPVAANQVYDKGIISNPLIAKDLPAEILKKSTNIVFTGSDSPSLPVNWRLAEAISSLKALEAALVDVILQRRYGLEPHRVTINTDHASLFIFSTLLWTIDPSEGGENISPNNLRQANANLFKYFPSCDKHRMNASTHRNLATNIYKCADGRFFQAHGSLNPTPVLLNVGLKAEADEDTNVYEDAVKPFTEAFGKIDSQTLQQITDETRQAGTICYTVDEFLNSKHGKANAHVGLWEIRETANKLQEPCWWETPESQSGVSRPLAGIKVVDLTRIIAGPSITRSLAELGASVMRCTAPHLPDVVSLQADLNWGKWNCSIDLREESGRQKLKQLIQEADVVVQGYRPGTLDKYGFGEEDVIKMCENRAKGIIHVRENSYGWHGPWKDRSGWQQVADANTGLSYSFGQAMGNDEPVTPIFPHSDYCSGVAGSCAVLIALLRRAERGGSYCIDLSLNYYSTWLIHSVGTYPTQVFDKVWAEHGRPVYRYWHNNGISAPETVKRLRTGPASKRILRPEFFEDRSSPSVLGDKVFRAVKGVADWGGVVDLRYNVGTRGNGTDAARWPKDLMKEVVTERD</sequence>
<accession>A0A1T3CXR7</accession>
<dbReference type="GO" id="GO:0003824">
    <property type="term" value="F:catalytic activity"/>
    <property type="evidence" value="ECO:0007669"/>
    <property type="project" value="InterPro"/>
</dbReference>
<dbReference type="SUPFAM" id="SSF89796">
    <property type="entry name" value="CoA-transferase family III (CaiB/BaiF)"/>
    <property type="match status" value="2"/>
</dbReference>
<dbReference type="InterPro" id="IPR003673">
    <property type="entry name" value="CoA-Trfase_fam_III"/>
</dbReference>